<protein>
    <submittedName>
        <fullName evidence="1">Uncharacterized protein</fullName>
    </submittedName>
</protein>
<dbReference type="EMBL" id="CYYV01000007">
    <property type="protein sequence ID" value="CUO24243.1"/>
    <property type="molecule type" value="Genomic_DNA"/>
</dbReference>
<organism evidence="1 2">
    <name type="scientific">Fusicatenibacter saccharivorans</name>
    <dbReference type="NCBI Taxonomy" id="1150298"/>
    <lineage>
        <taxon>Bacteria</taxon>
        <taxon>Bacillati</taxon>
        <taxon>Bacillota</taxon>
        <taxon>Clostridia</taxon>
        <taxon>Lachnospirales</taxon>
        <taxon>Lachnospiraceae</taxon>
        <taxon>Fusicatenibacter</taxon>
    </lineage>
</organism>
<accession>A0A174DFL8</accession>
<evidence type="ECO:0000313" key="1">
    <source>
        <dbReference type="EMBL" id="CUO24243.1"/>
    </source>
</evidence>
<proteinExistence type="predicted"/>
<reference evidence="1 2" key="1">
    <citation type="submission" date="2015-09" db="EMBL/GenBank/DDBJ databases">
        <authorList>
            <consortium name="Pathogen Informatics"/>
        </authorList>
    </citation>
    <scope>NUCLEOTIDE SEQUENCE [LARGE SCALE GENOMIC DNA]</scope>
    <source>
        <strain evidence="1 2">2789STDY5608849</strain>
    </source>
</reference>
<name>A0A174DFL8_9FIRM</name>
<dbReference type="RefSeq" id="WP_055227488.1">
    <property type="nucleotide sequence ID" value="NZ_CYYV01000007.1"/>
</dbReference>
<sequence length="109" mass="12294">MKYNLRKIMLKAWKTFRKTKEISFAEALHRAWLSAKAEEVNEKRIQQSKAAAGIAEEVNTWAGWKQKGFEVMHGAKALFNCSLIWGSKGDGAIYKASFFGASQVHTVTE</sequence>
<dbReference type="AlphaFoldDB" id="A0A174DFL8"/>
<evidence type="ECO:0000313" key="2">
    <source>
        <dbReference type="Proteomes" id="UP000095706"/>
    </source>
</evidence>
<dbReference type="Proteomes" id="UP000095706">
    <property type="component" value="Unassembled WGS sequence"/>
</dbReference>
<gene>
    <name evidence="1" type="ORF">ERS852406_01541</name>
</gene>